<organism evidence="3 4">
    <name type="scientific">Symbiochloris irregularis</name>
    <dbReference type="NCBI Taxonomy" id="706552"/>
    <lineage>
        <taxon>Eukaryota</taxon>
        <taxon>Viridiplantae</taxon>
        <taxon>Chlorophyta</taxon>
        <taxon>core chlorophytes</taxon>
        <taxon>Trebouxiophyceae</taxon>
        <taxon>Trebouxiales</taxon>
        <taxon>Trebouxiaceae</taxon>
        <taxon>Symbiochloris</taxon>
    </lineage>
</organism>
<reference evidence="3 4" key="1">
    <citation type="journal article" date="2024" name="Nat. Commun.">
        <title>Phylogenomics reveals the evolutionary origins of lichenization in chlorophyte algae.</title>
        <authorList>
            <person name="Puginier C."/>
            <person name="Libourel C."/>
            <person name="Otte J."/>
            <person name="Skaloud P."/>
            <person name="Haon M."/>
            <person name="Grisel S."/>
            <person name="Petersen M."/>
            <person name="Berrin J.G."/>
            <person name="Delaux P.M."/>
            <person name="Dal Grande F."/>
            <person name="Keller J."/>
        </authorList>
    </citation>
    <scope>NUCLEOTIDE SEQUENCE [LARGE SCALE GENOMIC DNA]</scope>
    <source>
        <strain evidence="3 4">SAG 2036</strain>
    </source>
</reference>
<dbReference type="EMBL" id="JALJOQ010000051">
    <property type="protein sequence ID" value="KAK9804441.1"/>
    <property type="molecule type" value="Genomic_DNA"/>
</dbReference>
<accession>A0AAW1P3Y7</accession>
<evidence type="ECO:0008006" key="5">
    <source>
        <dbReference type="Google" id="ProtNLM"/>
    </source>
</evidence>
<keyword evidence="2" id="KW-0812">Transmembrane</keyword>
<sequence>MALKKKKLKSLTGRVIKIRDAQHFRKLCNDSRLCVILYTAAWKENTQTLRKALKEFSAARQYSHVLFAELDTEASALEEVIAEQGVDAPRAQAWRQGELLETAPGTKYALLMMLKTHAGNPPASNSKWASLGKKAVLAGAVVAAGVAAVIAARRFLGSKGDGGGMVGNLTREEAELLDIDEQIQALDVMLREEVEIEAKQKALEEQEKAEGIMRMPPMPGTEPAEKDKRNPGSPWFVERQQRLRTLRQREKELSQKLDAEEWA</sequence>
<feature type="transmembrane region" description="Helical" evidence="2">
    <location>
        <begin position="135"/>
        <end position="156"/>
    </location>
</feature>
<proteinExistence type="predicted"/>
<name>A0AAW1P3Y7_9CHLO</name>
<feature type="region of interest" description="Disordered" evidence="1">
    <location>
        <begin position="207"/>
        <end position="238"/>
    </location>
</feature>
<evidence type="ECO:0000313" key="4">
    <source>
        <dbReference type="Proteomes" id="UP001465755"/>
    </source>
</evidence>
<protein>
    <recommendedName>
        <fullName evidence="5">Thioredoxin domain-containing protein</fullName>
    </recommendedName>
</protein>
<evidence type="ECO:0000313" key="3">
    <source>
        <dbReference type="EMBL" id="KAK9804441.1"/>
    </source>
</evidence>
<dbReference type="Proteomes" id="UP001465755">
    <property type="component" value="Unassembled WGS sequence"/>
</dbReference>
<keyword evidence="2" id="KW-0472">Membrane</keyword>
<evidence type="ECO:0000256" key="2">
    <source>
        <dbReference type="SAM" id="Phobius"/>
    </source>
</evidence>
<dbReference type="AlphaFoldDB" id="A0AAW1P3Y7"/>
<comment type="caution">
    <text evidence="3">The sequence shown here is derived from an EMBL/GenBank/DDBJ whole genome shotgun (WGS) entry which is preliminary data.</text>
</comment>
<evidence type="ECO:0000256" key="1">
    <source>
        <dbReference type="SAM" id="MobiDB-lite"/>
    </source>
</evidence>
<gene>
    <name evidence="3" type="ORF">WJX73_000782</name>
</gene>
<keyword evidence="4" id="KW-1185">Reference proteome</keyword>
<keyword evidence="2" id="KW-1133">Transmembrane helix</keyword>